<reference evidence="1" key="1">
    <citation type="submission" date="2025-08" db="UniProtKB">
        <authorList>
            <consortium name="Ensembl"/>
        </authorList>
    </citation>
    <scope>IDENTIFICATION</scope>
</reference>
<reference evidence="1" key="2">
    <citation type="submission" date="2025-09" db="UniProtKB">
        <authorList>
            <consortium name="Ensembl"/>
        </authorList>
    </citation>
    <scope>IDENTIFICATION</scope>
</reference>
<evidence type="ECO:0000313" key="2">
    <source>
        <dbReference type="Proteomes" id="UP000472261"/>
    </source>
</evidence>
<protein>
    <submittedName>
        <fullName evidence="1">Uncharacterized protein</fullName>
    </submittedName>
</protein>
<keyword evidence="2" id="KW-1185">Reference proteome</keyword>
<sequence length="118" mass="12864">MLLPYAEICSSQRVSPLQPPGLVQTLADVAGLVLWHGRGSLKPHLLKLGRKVELVMAALALNLASTWRWGCTPAHPLLFLFPKDTVSTYLLCMTIIAHLGLKGSALLEKLPLCIKLDV</sequence>
<accession>A0A669PVU8</accession>
<dbReference type="Proteomes" id="UP000472261">
    <property type="component" value="Unplaced"/>
</dbReference>
<name>A0A669PVU8_PHACC</name>
<evidence type="ECO:0000313" key="1">
    <source>
        <dbReference type="Ensembl" id="ENSPCLP00000012832.1"/>
    </source>
</evidence>
<proteinExistence type="predicted"/>
<dbReference type="AlphaFoldDB" id="A0A669PVU8"/>
<dbReference type="Ensembl" id="ENSPCLT00000017058.1">
    <property type="protein sequence ID" value="ENSPCLP00000012832.1"/>
    <property type="gene ID" value="ENSPCLG00000010552.1"/>
</dbReference>
<organism evidence="1 2">
    <name type="scientific">Phasianus colchicus</name>
    <name type="common">Common pheasant</name>
    <dbReference type="NCBI Taxonomy" id="9054"/>
    <lineage>
        <taxon>Eukaryota</taxon>
        <taxon>Metazoa</taxon>
        <taxon>Chordata</taxon>
        <taxon>Craniata</taxon>
        <taxon>Vertebrata</taxon>
        <taxon>Euteleostomi</taxon>
        <taxon>Archelosauria</taxon>
        <taxon>Archosauria</taxon>
        <taxon>Dinosauria</taxon>
        <taxon>Saurischia</taxon>
        <taxon>Theropoda</taxon>
        <taxon>Coelurosauria</taxon>
        <taxon>Aves</taxon>
        <taxon>Neognathae</taxon>
        <taxon>Galloanserae</taxon>
        <taxon>Galliformes</taxon>
        <taxon>Phasianidae</taxon>
        <taxon>Phasianinae</taxon>
        <taxon>Phasianus</taxon>
    </lineage>
</organism>